<evidence type="ECO:0000313" key="2">
    <source>
        <dbReference type="Proteomes" id="UP000460221"/>
    </source>
</evidence>
<gene>
    <name evidence="1" type="ORF">GIS00_06605</name>
</gene>
<evidence type="ECO:0000313" key="1">
    <source>
        <dbReference type="EMBL" id="MTD13613.1"/>
    </source>
</evidence>
<accession>A0A7K1FK39</accession>
<dbReference type="AlphaFoldDB" id="A0A7K1FK39"/>
<proteinExistence type="predicted"/>
<sequence>MALFRRRRRPTLAAPASVGPADAGDLAAVQREWANGLETSAALTRWREAMRDYPDTPPERRMVIADGLGQGLRHVLLGDGLPVPESEVAESARRMLWLLDRAPDDPTVESQTYALYRLALHVVRIRGWQPDAWGGDHTVTVDPGALWAPARLVAALEPGGPTDADAASALARFFAGP</sequence>
<name>A0A7K1FK39_9ACTN</name>
<dbReference type="Proteomes" id="UP000460221">
    <property type="component" value="Unassembled WGS sequence"/>
</dbReference>
<reference evidence="1 2" key="1">
    <citation type="submission" date="2019-11" db="EMBL/GenBank/DDBJ databases">
        <authorList>
            <person name="Jiang L.-Q."/>
        </authorList>
    </citation>
    <scope>NUCLEOTIDE SEQUENCE [LARGE SCALE GENOMIC DNA]</scope>
    <source>
        <strain evidence="1 2">YIM 132087</strain>
    </source>
</reference>
<comment type="caution">
    <text evidence="1">The sequence shown here is derived from an EMBL/GenBank/DDBJ whole genome shotgun (WGS) entry which is preliminary data.</text>
</comment>
<protein>
    <submittedName>
        <fullName evidence="1">Uncharacterized protein</fullName>
    </submittedName>
</protein>
<dbReference type="RefSeq" id="WP_230312846.1">
    <property type="nucleotide sequence ID" value="NZ_WLYK01000001.1"/>
</dbReference>
<keyword evidence="2" id="KW-1185">Reference proteome</keyword>
<organism evidence="1 2">
    <name type="scientific">Nakamurella alba</name>
    <dbReference type="NCBI Taxonomy" id="2665158"/>
    <lineage>
        <taxon>Bacteria</taxon>
        <taxon>Bacillati</taxon>
        <taxon>Actinomycetota</taxon>
        <taxon>Actinomycetes</taxon>
        <taxon>Nakamurellales</taxon>
        <taxon>Nakamurellaceae</taxon>
        <taxon>Nakamurella</taxon>
    </lineage>
</organism>
<dbReference type="EMBL" id="WLYK01000001">
    <property type="protein sequence ID" value="MTD13613.1"/>
    <property type="molecule type" value="Genomic_DNA"/>
</dbReference>